<dbReference type="EMBL" id="JAFLVR010000052">
    <property type="protein sequence ID" value="MBO0454237.1"/>
    <property type="molecule type" value="Genomic_DNA"/>
</dbReference>
<feature type="transmembrane region" description="Helical" evidence="1">
    <location>
        <begin position="188"/>
        <end position="214"/>
    </location>
</feature>
<sequence>MKTTTELKLEAKDNLRGRWGQAILLNLIPTLLIVGVLIFSTLSGLVWYSTHGTTASLVSFATEYQLANADRGMGLLSTIISALFMSGISWTYLDLLRKERTAIAPFKDVFRGFQGTYIGGVILLSLLYTIFSSLWMILFLIPGIIKIYAYSQCYFIYYDQVRQTGEKPKVLDTITTSRRIMNGHKKRLFWLDITFIGWYLIVALTLGIAGLWVAPYVSATRAAFYKDLQEHTQK</sequence>
<dbReference type="InterPro" id="IPR010380">
    <property type="entry name" value="DUF975"/>
</dbReference>
<comment type="caution">
    <text evidence="2">The sequence shown here is derived from an EMBL/GenBank/DDBJ whole genome shotgun (WGS) entry which is preliminary data.</text>
</comment>
<dbReference type="RefSeq" id="WP_207109976.1">
    <property type="nucleotide sequence ID" value="NZ_JAFLVR010000052.1"/>
</dbReference>
<proteinExistence type="predicted"/>
<feature type="transmembrane region" description="Helical" evidence="1">
    <location>
        <begin position="137"/>
        <end position="157"/>
    </location>
</feature>
<evidence type="ECO:0000256" key="1">
    <source>
        <dbReference type="SAM" id="Phobius"/>
    </source>
</evidence>
<protein>
    <submittedName>
        <fullName evidence="2">DUF975 family protein</fullName>
    </submittedName>
</protein>
<evidence type="ECO:0000313" key="3">
    <source>
        <dbReference type="Proteomes" id="UP000664495"/>
    </source>
</evidence>
<feature type="transmembrane region" description="Helical" evidence="1">
    <location>
        <begin position="21"/>
        <end position="48"/>
    </location>
</feature>
<name>A0ABS3HLB3_9ENTE</name>
<dbReference type="Proteomes" id="UP000664495">
    <property type="component" value="Unassembled WGS sequence"/>
</dbReference>
<organism evidence="2 3">
    <name type="scientific">Candidatus Enterococcus murrayae</name>
    <dbReference type="NCBI Taxonomy" id="2815321"/>
    <lineage>
        <taxon>Bacteria</taxon>
        <taxon>Bacillati</taxon>
        <taxon>Bacillota</taxon>
        <taxon>Bacilli</taxon>
        <taxon>Lactobacillales</taxon>
        <taxon>Enterococcaceae</taxon>
        <taxon>Enterococcus</taxon>
    </lineage>
</organism>
<reference evidence="2 3" key="1">
    <citation type="submission" date="2021-03" db="EMBL/GenBank/DDBJ databases">
        <title>Enterococcal diversity collection.</title>
        <authorList>
            <person name="Gilmore M.S."/>
            <person name="Schwartzman J."/>
            <person name="Van Tyne D."/>
            <person name="Martin M."/>
            <person name="Earl A.M."/>
            <person name="Manson A.L."/>
            <person name="Straub T."/>
            <person name="Salamzade R."/>
            <person name="Saavedra J."/>
            <person name="Lebreton F."/>
            <person name="Prichula J."/>
            <person name="Schaufler K."/>
            <person name="Gaca A."/>
            <person name="Sgardioli B."/>
            <person name="Wagenaar J."/>
            <person name="Strong T."/>
        </authorList>
    </citation>
    <scope>NUCLEOTIDE SEQUENCE [LARGE SCALE GENOMIC DNA]</scope>
    <source>
        <strain evidence="2 3">MJM16</strain>
    </source>
</reference>
<accession>A0ABS3HLB3</accession>
<keyword evidence="3" id="KW-1185">Reference proteome</keyword>
<dbReference type="Pfam" id="PF06161">
    <property type="entry name" value="DUF975"/>
    <property type="match status" value="1"/>
</dbReference>
<keyword evidence="1" id="KW-0472">Membrane</keyword>
<keyword evidence="1" id="KW-1133">Transmembrane helix</keyword>
<dbReference type="PANTHER" id="PTHR40076">
    <property type="entry name" value="MEMBRANE PROTEIN-RELATED"/>
    <property type="match status" value="1"/>
</dbReference>
<dbReference type="PANTHER" id="PTHR40076:SF1">
    <property type="entry name" value="MEMBRANE PROTEIN"/>
    <property type="match status" value="1"/>
</dbReference>
<keyword evidence="1" id="KW-0812">Transmembrane</keyword>
<feature type="transmembrane region" description="Helical" evidence="1">
    <location>
        <begin position="73"/>
        <end position="93"/>
    </location>
</feature>
<evidence type="ECO:0000313" key="2">
    <source>
        <dbReference type="EMBL" id="MBO0454237.1"/>
    </source>
</evidence>
<feature type="transmembrane region" description="Helical" evidence="1">
    <location>
        <begin position="114"/>
        <end position="131"/>
    </location>
</feature>
<gene>
    <name evidence="2" type="ORF">JZO85_18425</name>
</gene>